<protein>
    <recommendedName>
        <fullName evidence="1">RNA polymerase-binding protein RbpA</fullName>
    </recommendedName>
</protein>
<evidence type="ECO:0000313" key="3">
    <source>
        <dbReference type="Proteomes" id="UP001589693"/>
    </source>
</evidence>
<dbReference type="HAMAP" id="MF_01483">
    <property type="entry name" value="RbpA"/>
    <property type="match status" value="1"/>
</dbReference>
<gene>
    <name evidence="1" type="primary">rbpA</name>
    <name evidence="2" type="ORF">ACFFQA_19010</name>
</gene>
<dbReference type="Proteomes" id="UP001589693">
    <property type="component" value="Unassembled WGS sequence"/>
</dbReference>
<reference evidence="2 3" key="1">
    <citation type="submission" date="2024-09" db="EMBL/GenBank/DDBJ databases">
        <authorList>
            <person name="Sun Q."/>
            <person name="Mori K."/>
        </authorList>
    </citation>
    <scope>NUCLEOTIDE SEQUENCE [LARGE SCALE GENOMIC DNA]</scope>
    <source>
        <strain evidence="2 3">TBRC 7907</strain>
    </source>
</reference>
<sequence length="114" mass="12468">MIRAIRAGGGPQYSQPATETPVARRAVMFVCPRGHDVELIFAADAEAPDAWECPKHGVPSRVWYSDSVDGDAPAVARTGKSHWEQLCSRRSQPELEQLLAERLSELRAGRVSVG</sequence>
<dbReference type="Pfam" id="PF13397">
    <property type="entry name" value="RbpA"/>
    <property type="match status" value="1"/>
</dbReference>
<comment type="caution">
    <text evidence="1">Lacks conserved residue(s) required for the propagation of feature annotation.</text>
</comment>
<dbReference type="InterPro" id="IPR038638">
    <property type="entry name" value="RbpA_sf"/>
</dbReference>
<keyword evidence="1" id="KW-0805">Transcription regulation</keyword>
<comment type="similarity">
    <text evidence="1">Belongs to the RNA polymerase-binding protein RbpA family.</text>
</comment>
<comment type="caution">
    <text evidence="2">The sequence shown here is derived from an EMBL/GenBank/DDBJ whole genome shotgun (WGS) entry which is preliminary data.</text>
</comment>
<keyword evidence="1" id="KW-0804">Transcription</keyword>
<accession>A0ABV6A259</accession>
<dbReference type="RefSeq" id="WP_377853652.1">
    <property type="nucleotide sequence ID" value="NZ_JBHLZU010000017.1"/>
</dbReference>
<evidence type="ECO:0000256" key="1">
    <source>
        <dbReference type="HAMAP-Rule" id="MF_01483"/>
    </source>
</evidence>
<dbReference type="InterPro" id="IPR025182">
    <property type="entry name" value="RNApol-bd_RbpA"/>
</dbReference>
<comment type="function">
    <text evidence="1">Binds to RNA polymerase (RNAP), stimulating transcription from principal, but not alternative sigma factor promoters.</text>
</comment>
<comment type="subunit">
    <text evidence="1">Forms a complex with the RNAP catalytic core and with free principal sigma factors.</text>
</comment>
<organism evidence="2 3">
    <name type="scientific">Allokutzneria oryzae</name>
    <dbReference type="NCBI Taxonomy" id="1378989"/>
    <lineage>
        <taxon>Bacteria</taxon>
        <taxon>Bacillati</taxon>
        <taxon>Actinomycetota</taxon>
        <taxon>Actinomycetes</taxon>
        <taxon>Pseudonocardiales</taxon>
        <taxon>Pseudonocardiaceae</taxon>
        <taxon>Allokutzneria</taxon>
    </lineage>
</organism>
<proteinExistence type="inferred from homology"/>
<name>A0ABV6A259_9PSEU</name>
<keyword evidence="3" id="KW-1185">Reference proteome</keyword>
<dbReference type="Gene3D" id="2.20.28.270">
    <property type="entry name" value="RNA polymerase-binding protein A"/>
    <property type="match status" value="1"/>
</dbReference>
<dbReference type="EMBL" id="JBHLZU010000017">
    <property type="protein sequence ID" value="MFB9906031.1"/>
    <property type="molecule type" value="Genomic_DNA"/>
</dbReference>
<evidence type="ECO:0000313" key="2">
    <source>
        <dbReference type="EMBL" id="MFB9906031.1"/>
    </source>
</evidence>